<dbReference type="InterPro" id="IPR039422">
    <property type="entry name" value="MarR/SlyA-like"/>
</dbReference>
<dbReference type="STRING" id="364197.SAMN05216296_3428"/>
<accession>A0A1H2I1W0</accession>
<dbReference type="PROSITE" id="PS50995">
    <property type="entry name" value="HTH_MARR_2"/>
    <property type="match status" value="1"/>
</dbReference>
<evidence type="ECO:0000256" key="3">
    <source>
        <dbReference type="ARBA" id="ARBA00023163"/>
    </source>
</evidence>
<evidence type="ECO:0000259" key="4">
    <source>
        <dbReference type="PROSITE" id="PS50995"/>
    </source>
</evidence>
<dbReference type="EMBL" id="LT629785">
    <property type="protein sequence ID" value="SDU38039.1"/>
    <property type="molecule type" value="Genomic_DNA"/>
</dbReference>
<dbReference type="SMART" id="SM00347">
    <property type="entry name" value="HTH_MARR"/>
    <property type="match status" value="1"/>
</dbReference>
<dbReference type="SUPFAM" id="SSF46785">
    <property type="entry name" value="Winged helix' DNA-binding domain"/>
    <property type="match status" value="1"/>
</dbReference>
<evidence type="ECO:0000313" key="6">
    <source>
        <dbReference type="Proteomes" id="UP000243232"/>
    </source>
</evidence>
<dbReference type="Pfam" id="PF12802">
    <property type="entry name" value="MarR_2"/>
    <property type="match status" value="1"/>
</dbReference>
<proteinExistence type="predicted"/>
<dbReference type="InterPro" id="IPR023187">
    <property type="entry name" value="Tscrpt_reg_MarR-type_CS"/>
</dbReference>
<keyword evidence="3" id="KW-0804">Transcription</keyword>
<dbReference type="InterPro" id="IPR000485">
    <property type="entry name" value="AsnC-type_HTH_dom"/>
</dbReference>
<evidence type="ECO:0000256" key="1">
    <source>
        <dbReference type="ARBA" id="ARBA00023015"/>
    </source>
</evidence>
<dbReference type="AlphaFoldDB" id="A0A1H2I1W0"/>
<dbReference type="Gene3D" id="1.10.10.10">
    <property type="entry name" value="Winged helix-like DNA-binding domain superfamily/Winged helix DNA-binding domain"/>
    <property type="match status" value="1"/>
</dbReference>
<sequence length="158" mass="17504">MDDNNSFIQMEFSALDNLEYALFRAMRRLQHAGEVHAKRLGRFGGMNPMHLLILQVLASEGRLTASTLSGRVSLSPATLSGIIERLEELGLLVRQRDESDRRRHWLLLSQAGADLLQQAPSLLPPSMAQAFAALPEWERHSLTAALLKAADLCGEMDA</sequence>
<evidence type="ECO:0000313" key="5">
    <source>
        <dbReference type="EMBL" id="SDU38039.1"/>
    </source>
</evidence>
<dbReference type="PROSITE" id="PS01117">
    <property type="entry name" value="HTH_MARR_1"/>
    <property type="match status" value="1"/>
</dbReference>
<dbReference type="PRINTS" id="PR00033">
    <property type="entry name" value="HTHASNC"/>
</dbReference>
<organism evidence="5 6">
    <name type="scientific">Pseudomonas pohangensis</name>
    <dbReference type="NCBI Taxonomy" id="364197"/>
    <lineage>
        <taxon>Bacteria</taxon>
        <taxon>Pseudomonadati</taxon>
        <taxon>Pseudomonadota</taxon>
        <taxon>Gammaproteobacteria</taxon>
        <taxon>Pseudomonadales</taxon>
        <taxon>Pseudomonadaceae</taxon>
        <taxon>Pseudomonas</taxon>
    </lineage>
</organism>
<dbReference type="GO" id="GO:0003700">
    <property type="term" value="F:DNA-binding transcription factor activity"/>
    <property type="evidence" value="ECO:0007669"/>
    <property type="project" value="InterPro"/>
</dbReference>
<evidence type="ECO:0000256" key="2">
    <source>
        <dbReference type="ARBA" id="ARBA00023125"/>
    </source>
</evidence>
<dbReference type="InterPro" id="IPR000835">
    <property type="entry name" value="HTH_MarR-typ"/>
</dbReference>
<protein>
    <submittedName>
        <fullName evidence="5">DNA-binding transcriptional regulator, MarR family</fullName>
    </submittedName>
</protein>
<feature type="domain" description="HTH marR-type" evidence="4">
    <location>
        <begin position="15"/>
        <end position="151"/>
    </location>
</feature>
<keyword evidence="1" id="KW-0805">Transcription regulation</keyword>
<keyword evidence="2 5" id="KW-0238">DNA-binding</keyword>
<dbReference type="PANTHER" id="PTHR33164">
    <property type="entry name" value="TRANSCRIPTIONAL REGULATOR, MARR FAMILY"/>
    <property type="match status" value="1"/>
</dbReference>
<dbReference type="Proteomes" id="UP000243232">
    <property type="component" value="Chromosome I"/>
</dbReference>
<reference evidence="6" key="1">
    <citation type="submission" date="2016-10" db="EMBL/GenBank/DDBJ databases">
        <authorList>
            <person name="Varghese N."/>
            <person name="Submissions S."/>
        </authorList>
    </citation>
    <scope>NUCLEOTIDE SEQUENCE [LARGE SCALE GENOMIC DNA]</scope>
    <source>
        <strain evidence="6">DSM 17875</strain>
    </source>
</reference>
<dbReference type="GO" id="GO:0043565">
    <property type="term" value="F:sequence-specific DNA binding"/>
    <property type="evidence" value="ECO:0007669"/>
    <property type="project" value="InterPro"/>
</dbReference>
<keyword evidence="6" id="KW-1185">Reference proteome</keyword>
<dbReference type="OrthoDB" id="7502947at2"/>
<dbReference type="PANTHER" id="PTHR33164:SF89">
    <property type="entry name" value="MARR FAMILY REGULATORY PROTEIN"/>
    <property type="match status" value="1"/>
</dbReference>
<dbReference type="InterPro" id="IPR036390">
    <property type="entry name" value="WH_DNA-bd_sf"/>
</dbReference>
<dbReference type="InterPro" id="IPR036388">
    <property type="entry name" value="WH-like_DNA-bd_sf"/>
</dbReference>
<gene>
    <name evidence="5" type="ORF">SAMN05216296_3428</name>
</gene>
<name>A0A1H2I1W0_9PSED</name>
<dbReference type="GO" id="GO:0006950">
    <property type="term" value="P:response to stress"/>
    <property type="evidence" value="ECO:0007669"/>
    <property type="project" value="TreeGrafter"/>
</dbReference>